<dbReference type="SMART" id="SM00387">
    <property type="entry name" value="HATPase_c"/>
    <property type="match status" value="1"/>
</dbReference>
<dbReference type="SUPFAM" id="SSF47384">
    <property type="entry name" value="Homodimeric domain of signal transducing histidine kinase"/>
    <property type="match status" value="1"/>
</dbReference>
<organism evidence="11 12">
    <name type="scientific">Streptomyces arboris</name>
    <dbReference type="NCBI Taxonomy" id="2600619"/>
    <lineage>
        <taxon>Bacteria</taxon>
        <taxon>Bacillati</taxon>
        <taxon>Actinomycetota</taxon>
        <taxon>Actinomycetes</taxon>
        <taxon>Kitasatosporales</taxon>
        <taxon>Streptomycetaceae</taxon>
        <taxon>Streptomyces</taxon>
    </lineage>
</organism>
<dbReference type="InterPro" id="IPR036890">
    <property type="entry name" value="HATPase_C_sf"/>
</dbReference>
<evidence type="ECO:0000256" key="3">
    <source>
        <dbReference type="ARBA" id="ARBA00012438"/>
    </source>
</evidence>
<keyword evidence="5" id="KW-0808">Transferase</keyword>
<accession>A0A5N5EVP4</accession>
<keyword evidence="4" id="KW-0597">Phosphoprotein</keyword>
<dbReference type="Pfam" id="PF02518">
    <property type="entry name" value="HATPase_c"/>
    <property type="match status" value="1"/>
</dbReference>
<dbReference type="RefSeq" id="WP_151509961.1">
    <property type="nucleotide sequence ID" value="NZ_VYUA01000006.1"/>
</dbReference>
<dbReference type="PANTHER" id="PTHR43711:SF31">
    <property type="entry name" value="HISTIDINE KINASE"/>
    <property type="match status" value="1"/>
</dbReference>
<dbReference type="SMART" id="SM00388">
    <property type="entry name" value="HisKA"/>
    <property type="match status" value="1"/>
</dbReference>
<dbReference type="GO" id="GO:0000155">
    <property type="term" value="F:phosphorelay sensor kinase activity"/>
    <property type="evidence" value="ECO:0007669"/>
    <property type="project" value="InterPro"/>
</dbReference>
<keyword evidence="12" id="KW-1185">Reference proteome</keyword>
<dbReference type="PANTHER" id="PTHR43711">
    <property type="entry name" value="TWO-COMPONENT HISTIDINE KINASE"/>
    <property type="match status" value="1"/>
</dbReference>
<dbReference type="Gene3D" id="1.10.287.130">
    <property type="match status" value="1"/>
</dbReference>
<dbReference type="InterPro" id="IPR003594">
    <property type="entry name" value="HATPase_dom"/>
</dbReference>
<dbReference type="EC" id="2.7.13.3" evidence="3"/>
<protein>
    <recommendedName>
        <fullName evidence="3">histidine kinase</fullName>
        <ecNumber evidence="3">2.7.13.3</ecNumber>
    </recommendedName>
</protein>
<dbReference type="InterPro" id="IPR004358">
    <property type="entry name" value="Sig_transdc_His_kin-like_C"/>
</dbReference>
<gene>
    <name evidence="11" type="ORF">F5983_09930</name>
</gene>
<dbReference type="Proteomes" id="UP000326907">
    <property type="component" value="Unassembled WGS sequence"/>
</dbReference>
<dbReference type="AlphaFoldDB" id="A0A5N5EVP4"/>
<sequence length="480" mass="51793">MTVSAARSAALSAFDLATAQDVFALRRIGQSAAEALGMDRQDQVRIATALSELGRDRLGCDGLTVAFTLPPGPEPVLAVVFEWDSGTKAAPDLEPAARLLNRVRHETGATHESGAHGSGGARERIVAEHPLPAAWSDTPAARLEVREALRRHAPMTLADDLRAQTRDLIATLEETRAQREELRRLNDELEETNRGVLALYTELSQELEETNSGVVALHTELEEKSNRLRETSEAKTRFWTNISHELRTPVNAVVALSRLLLAAGSAPLTEEQRRQVSLIDASGQTLFALVNDLLDMAKAEAGQLEIAAAPVDLRALVGQLGAVMRSTGMPDGVLLLTPEPGTLPVTVTDEALLTRILRNLLSNALKFTEKGEVRLEFAVDPEAAGQWMTFTVTDTGVGIPESELTRVFEEFYQVRGPLQRAHRGTGLGLPYARALTELLGGTLRLSSTPGVGTRVEVRLPHRPGPRPATPPAPPAPEADA</sequence>
<evidence type="ECO:0000313" key="11">
    <source>
        <dbReference type="EMBL" id="KAB2592852.1"/>
    </source>
</evidence>
<evidence type="ECO:0000256" key="9">
    <source>
        <dbReference type="SAM" id="MobiDB-lite"/>
    </source>
</evidence>
<evidence type="ECO:0000313" key="12">
    <source>
        <dbReference type="Proteomes" id="UP000326907"/>
    </source>
</evidence>
<dbReference type="InterPro" id="IPR003661">
    <property type="entry name" value="HisK_dim/P_dom"/>
</dbReference>
<dbReference type="Gene3D" id="3.30.565.10">
    <property type="entry name" value="Histidine kinase-like ATPase, C-terminal domain"/>
    <property type="match status" value="1"/>
</dbReference>
<evidence type="ECO:0000256" key="7">
    <source>
        <dbReference type="ARBA" id="ARBA00023012"/>
    </source>
</evidence>
<feature type="compositionally biased region" description="Pro residues" evidence="9">
    <location>
        <begin position="465"/>
        <end position="480"/>
    </location>
</feature>
<dbReference type="GO" id="GO:0005886">
    <property type="term" value="C:plasma membrane"/>
    <property type="evidence" value="ECO:0007669"/>
    <property type="project" value="UniProtKB-SubCell"/>
</dbReference>
<comment type="subcellular location">
    <subcellularLocation>
        <location evidence="2">Cell membrane</location>
    </subcellularLocation>
</comment>
<keyword evidence="8" id="KW-0175">Coiled coil</keyword>
<feature type="region of interest" description="Disordered" evidence="9">
    <location>
        <begin position="449"/>
        <end position="480"/>
    </location>
</feature>
<dbReference type="PRINTS" id="PR00344">
    <property type="entry name" value="BCTRLSENSOR"/>
</dbReference>
<evidence type="ECO:0000256" key="5">
    <source>
        <dbReference type="ARBA" id="ARBA00022679"/>
    </source>
</evidence>
<dbReference type="CDD" id="cd00082">
    <property type="entry name" value="HisKA"/>
    <property type="match status" value="1"/>
</dbReference>
<dbReference type="EMBL" id="VYUA01000006">
    <property type="protein sequence ID" value="KAB2592852.1"/>
    <property type="molecule type" value="Genomic_DNA"/>
</dbReference>
<dbReference type="InterPro" id="IPR005467">
    <property type="entry name" value="His_kinase_dom"/>
</dbReference>
<evidence type="ECO:0000256" key="2">
    <source>
        <dbReference type="ARBA" id="ARBA00004236"/>
    </source>
</evidence>
<keyword evidence="6 11" id="KW-0418">Kinase</keyword>
<evidence type="ECO:0000259" key="10">
    <source>
        <dbReference type="PROSITE" id="PS50109"/>
    </source>
</evidence>
<dbReference type="PROSITE" id="PS50109">
    <property type="entry name" value="HIS_KIN"/>
    <property type="match status" value="1"/>
</dbReference>
<evidence type="ECO:0000256" key="6">
    <source>
        <dbReference type="ARBA" id="ARBA00022777"/>
    </source>
</evidence>
<name>A0A5N5EVP4_9ACTN</name>
<comment type="caution">
    <text evidence="11">The sequence shown here is derived from an EMBL/GenBank/DDBJ whole genome shotgun (WGS) entry which is preliminary data.</text>
</comment>
<dbReference type="SUPFAM" id="SSF55874">
    <property type="entry name" value="ATPase domain of HSP90 chaperone/DNA topoisomerase II/histidine kinase"/>
    <property type="match status" value="1"/>
</dbReference>
<proteinExistence type="predicted"/>
<feature type="coiled-coil region" evidence="8">
    <location>
        <begin position="158"/>
        <end position="206"/>
    </location>
</feature>
<dbReference type="CDD" id="cd16922">
    <property type="entry name" value="HATPase_EvgS-ArcB-TorS-like"/>
    <property type="match status" value="1"/>
</dbReference>
<dbReference type="InterPro" id="IPR050736">
    <property type="entry name" value="Sensor_HK_Regulatory"/>
</dbReference>
<evidence type="ECO:0000256" key="8">
    <source>
        <dbReference type="SAM" id="Coils"/>
    </source>
</evidence>
<feature type="domain" description="Histidine kinase" evidence="10">
    <location>
        <begin position="241"/>
        <end position="463"/>
    </location>
</feature>
<dbReference type="Pfam" id="PF00512">
    <property type="entry name" value="HisKA"/>
    <property type="match status" value="1"/>
</dbReference>
<comment type="catalytic activity">
    <reaction evidence="1">
        <text>ATP + protein L-histidine = ADP + protein N-phospho-L-histidine.</text>
        <dbReference type="EC" id="2.7.13.3"/>
    </reaction>
</comment>
<evidence type="ECO:0000256" key="4">
    <source>
        <dbReference type="ARBA" id="ARBA00022553"/>
    </source>
</evidence>
<evidence type="ECO:0000256" key="1">
    <source>
        <dbReference type="ARBA" id="ARBA00000085"/>
    </source>
</evidence>
<keyword evidence="7" id="KW-0902">Two-component regulatory system</keyword>
<reference evidence="11 12" key="1">
    <citation type="submission" date="2019-09" db="EMBL/GenBank/DDBJ databases">
        <authorList>
            <person name="Liu P."/>
        </authorList>
    </citation>
    <scope>NUCLEOTIDE SEQUENCE [LARGE SCALE GENOMIC DNA]</scope>
    <source>
        <strain evidence="11 12">TRM68085</strain>
    </source>
</reference>
<dbReference type="InterPro" id="IPR036097">
    <property type="entry name" value="HisK_dim/P_sf"/>
</dbReference>